<evidence type="ECO:0008006" key="5">
    <source>
        <dbReference type="Google" id="ProtNLM"/>
    </source>
</evidence>
<feature type="chain" id="PRO_5031122912" description="TraW" evidence="2">
    <location>
        <begin position="20"/>
        <end position="381"/>
    </location>
</feature>
<reference evidence="3 4" key="1">
    <citation type="submission" date="2020-08" db="EMBL/GenBank/DDBJ databases">
        <title>Genomic Encyclopedia of Type Strains, Phase IV (KMG-IV): sequencing the most valuable type-strain genomes for metagenomic binning, comparative biology and taxonomic classification.</title>
        <authorList>
            <person name="Goeker M."/>
        </authorList>
    </citation>
    <scope>NUCLEOTIDE SEQUENCE [LARGE SCALE GENOMIC DNA]</scope>
    <source>
        <strain evidence="3 4">DSM 102238</strain>
    </source>
</reference>
<evidence type="ECO:0000313" key="4">
    <source>
        <dbReference type="Proteomes" id="UP000542776"/>
    </source>
</evidence>
<dbReference type="RefSeq" id="WP_183201684.1">
    <property type="nucleotide sequence ID" value="NZ_JACIEK010000015.1"/>
</dbReference>
<protein>
    <recommendedName>
        <fullName evidence="5">TraW</fullName>
    </recommendedName>
</protein>
<proteinExistence type="predicted"/>
<accession>A0A7W6MLR9</accession>
<evidence type="ECO:0000256" key="1">
    <source>
        <dbReference type="SAM" id="MobiDB-lite"/>
    </source>
</evidence>
<evidence type="ECO:0000313" key="3">
    <source>
        <dbReference type="EMBL" id="MBB4000110.1"/>
    </source>
</evidence>
<feature type="signal peptide" evidence="2">
    <location>
        <begin position="1"/>
        <end position="19"/>
    </location>
</feature>
<feature type="compositionally biased region" description="Polar residues" evidence="1">
    <location>
        <begin position="142"/>
        <end position="151"/>
    </location>
</feature>
<dbReference type="Proteomes" id="UP000542776">
    <property type="component" value="Unassembled WGS sequence"/>
</dbReference>
<dbReference type="AlphaFoldDB" id="A0A7W6MLR9"/>
<sequence length="381" mass="40030">MKRLVVLAALVASSTSMFAIVPSAYAVCDGCVVSAVNNMNANVSAQIQGTTQAVIAAQTAIVTALGQSTAQLSGYETRTARSQQRVEDAAQQIETMRQRDLARAKAEGGRYDPAASACTDLSGIIQFGGGGGGSQGVGGNDLVNSSRNWSRGNGPAGLPVTQGGLAVAQVIVADREELQGLGGYLDPTTDLRLMLEGQTLDTTDEKVAKASARLVNNVVDPTPARPLTDGEKRTPQGKAQLAARQIDEARRSAAHSVFSYLGDLAAPTGSSGLVDWAKRAAPASYSNTIGDAVSNQQVIDIFVQSRFANPDWHQQLATMAPEAVSREIALTNALNLHVNWMMFQLMKREAAVSATHLATELDNRDTSGTAITTRFESAAAQ</sequence>
<comment type="caution">
    <text evidence="3">The sequence shown here is derived from an EMBL/GenBank/DDBJ whole genome shotgun (WGS) entry which is preliminary data.</text>
</comment>
<organism evidence="3 4">
    <name type="scientific">Aureimonas pseudogalii</name>
    <dbReference type="NCBI Taxonomy" id="1744844"/>
    <lineage>
        <taxon>Bacteria</taxon>
        <taxon>Pseudomonadati</taxon>
        <taxon>Pseudomonadota</taxon>
        <taxon>Alphaproteobacteria</taxon>
        <taxon>Hyphomicrobiales</taxon>
        <taxon>Aurantimonadaceae</taxon>
        <taxon>Aureimonas</taxon>
    </lineage>
</organism>
<dbReference type="EMBL" id="JACIEK010000015">
    <property type="protein sequence ID" value="MBB4000110.1"/>
    <property type="molecule type" value="Genomic_DNA"/>
</dbReference>
<gene>
    <name evidence="3" type="ORF">GGR04_003986</name>
</gene>
<evidence type="ECO:0000256" key="2">
    <source>
        <dbReference type="SAM" id="SignalP"/>
    </source>
</evidence>
<keyword evidence="4" id="KW-1185">Reference proteome</keyword>
<keyword evidence="2" id="KW-0732">Signal</keyword>
<name>A0A7W6MLR9_9HYPH</name>
<feature type="region of interest" description="Disordered" evidence="1">
    <location>
        <begin position="136"/>
        <end position="157"/>
    </location>
</feature>